<dbReference type="PROSITE" id="PS50883">
    <property type="entry name" value="EAL"/>
    <property type="match status" value="1"/>
</dbReference>
<dbReference type="Proteomes" id="UP000712157">
    <property type="component" value="Unassembled WGS sequence"/>
</dbReference>
<dbReference type="SUPFAM" id="SSF55785">
    <property type="entry name" value="PYP-like sensor domain (PAS domain)"/>
    <property type="match status" value="1"/>
</dbReference>
<dbReference type="InterPro" id="IPR035919">
    <property type="entry name" value="EAL_sf"/>
</dbReference>
<dbReference type="InterPro" id="IPR043128">
    <property type="entry name" value="Rev_trsase/Diguanyl_cyclase"/>
</dbReference>
<dbReference type="PANTHER" id="PTHR33121:SF70">
    <property type="entry name" value="SIGNALING PROTEIN YKOW"/>
    <property type="match status" value="1"/>
</dbReference>
<dbReference type="Pfam" id="PF08447">
    <property type="entry name" value="PAS_3"/>
    <property type="match status" value="1"/>
</dbReference>
<dbReference type="GO" id="GO:0071111">
    <property type="term" value="F:cyclic-guanylate-specific phosphodiesterase activity"/>
    <property type="evidence" value="ECO:0007669"/>
    <property type="project" value="InterPro"/>
</dbReference>
<dbReference type="PROSITE" id="PS50887">
    <property type="entry name" value="GGDEF"/>
    <property type="match status" value="1"/>
</dbReference>
<evidence type="ECO:0000313" key="4">
    <source>
        <dbReference type="Proteomes" id="UP000712157"/>
    </source>
</evidence>
<dbReference type="InterPro" id="IPR013655">
    <property type="entry name" value="PAS_fold_3"/>
</dbReference>
<evidence type="ECO:0000259" key="1">
    <source>
        <dbReference type="PROSITE" id="PS50883"/>
    </source>
</evidence>
<dbReference type="EMBL" id="JAHQCW010000053">
    <property type="protein sequence ID" value="MBU9739212.1"/>
    <property type="molecule type" value="Genomic_DNA"/>
</dbReference>
<dbReference type="SUPFAM" id="SSF141868">
    <property type="entry name" value="EAL domain-like"/>
    <property type="match status" value="1"/>
</dbReference>
<comment type="caution">
    <text evidence="3">The sequence shown here is derived from an EMBL/GenBank/DDBJ whole genome shotgun (WGS) entry which is preliminary data.</text>
</comment>
<dbReference type="SUPFAM" id="SSF55073">
    <property type="entry name" value="Nucleotide cyclase"/>
    <property type="match status" value="1"/>
</dbReference>
<organism evidence="3 4">
    <name type="scientific">Diplocloster agilis</name>
    <dbReference type="NCBI Taxonomy" id="2850323"/>
    <lineage>
        <taxon>Bacteria</taxon>
        <taxon>Bacillati</taxon>
        <taxon>Bacillota</taxon>
        <taxon>Clostridia</taxon>
        <taxon>Lachnospirales</taxon>
        <taxon>Lachnospiraceae</taxon>
        <taxon>Diplocloster</taxon>
    </lineage>
</organism>
<protein>
    <submittedName>
        <fullName evidence="3">EAL domain-containing protein</fullName>
    </submittedName>
</protein>
<feature type="domain" description="GGDEF" evidence="2">
    <location>
        <begin position="163"/>
        <end position="295"/>
    </location>
</feature>
<dbReference type="NCBIfam" id="TIGR00229">
    <property type="entry name" value="sensory_box"/>
    <property type="match status" value="1"/>
</dbReference>
<reference evidence="3" key="1">
    <citation type="submission" date="2021-06" db="EMBL/GenBank/DDBJ databases">
        <title>Description of novel taxa of the family Lachnospiraceae.</title>
        <authorList>
            <person name="Chaplin A.V."/>
            <person name="Sokolova S.R."/>
            <person name="Pikina A.P."/>
            <person name="Korzhanova M."/>
            <person name="Belova V."/>
            <person name="Korostin D."/>
            <person name="Efimov B.A."/>
        </authorList>
    </citation>
    <scope>NUCLEOTIDE SEQUENCE</scope>
    <source>
        <strain evidence="3">ASD5720</strain>
    </source>
</reference>
<dbReference type="InterPro" id="IPR000160">
    <property type="entry name" value="GGDEF_dom"/>
</dbReference>
<name>A0A949K4A9_9FIRM</name>
<evidence type="ECO:0000313" key="3">
    <source>
        <dbReference type="EMBL" id="MBU9739212.1"/>
    </source>
</evidence>
<dbReference type="CDD" id="cd01949">
    <property type="entry name" value="GGDEF"/>
    <property type="match status" value="1"/>
</dbReference>
<dbReference type="CDD" id="cd01948">
    <property type="entry name" value="EAL"/>
    <property type="match status" value="1"/>
</dbReference>
<dbReference type="Gene3D" id="3.30.70.270">
    <property type="match status" value="1"/>
</dbReference>
<dbReference type="Gene3D" id="3.20.20.450">
    <property type="entry name" value="EAL domain"/>
    <property type="match status" value="1"/>
</dbReference>
<dbReference type="Pfam" id="PF00563">
    <property type="entry name" value="EAL"/>
    <property type="match status" value="1"/>
</dbReference>
<dbReference type="Gene3D" id="3.30.450.20">
    <property type="entry name" value="PAS domain"/>
    <property type="match status" value="1"/>
</dbReference>
<gene>
    <name evidence="3" type="ORF">KTH89_22005</name>
</gene>
<dbReference type="CDD" id="cd00130">
    <property type="entry name" value="PAS"/>
    <property type="match status" value="1"/>
</dbReference>
<dbReference type="InterPro" id="IPR050706">
    <property type="entry name" value="Cyclic-di-GMP_PDE-like"/>
</dbReference>
<dbReference type="SMART" id="SM00267">
    <property type="entry name" value="GGDEF"/>
    <property type="match status" value="1"/>
</dbReference>
<dbReference type="RefSeq" id="WP_238723113.1">
    <property type="nucleotide sequence ID" value="NZ_JAHQCW010000053.1"/>
</dbReference>
<keyword evidence="4" id="KW-1185">Reference proteome</keyword>
<dbReference type="InterPro" id="IPR035965">
    <property type="entry name" value="PAS-like_dom_sf"/>
</dbReference>
<dbReference type="SMART" id="SM00052">
    <property type="entry name" value="EAL"/>
    <property type="match status" value="1"/>
</dbReference>
<evidence type="ECO:0000259" key="2">
    <source>
        <dbReference type="PROSITE" id="PS50887"/>
    </source>
</evidence>
<dbReference type="PANTHER" id="PTHR33121">
    <property type="entry name" value="CYCLIC DI-GMP PHOSPHODIESTERASE PDEF"/>
    <property type="match status" value="1"/>
</dbReference>
<dbReference type="AlphaFoldDB" id="A0A949K4A9"/>
<dbReference type="InterPro" id="IPR000014">
    <property type="entry name" value="PAS"/>
</dbReference>
<proteinExistence type="predicted"/>
<dbReference type="InterPro" id="IPR001633">
    <property type="entry name" value="EAL_dom"/>
</dbReference>
<dbReference type="NCBIfam" id="TIGR00254">
    <property type="entry name" value="GGDEF"/>
    <property type="match status" value="1"/>
</dbReference>
<feature type="domain" description="EAL" evidence="1">
    <location>
        <begin position="304"/>
        <end position="561"/>
    </location>
</feature>
<accession>A0A949K4A9</accession>
<sequence>MDNPDNIMEGFQLDSKLFYEAIINSTDDYIYIINMKTNTALVTPNMQRDFELPGRIVNGLVDVWGKLIHERDKERYYNSIERMLQGETNEHNVEYQVKNRKGEYIWILCRGILQRDESGAPLMFAGVVTELGNKGKIDYISGLFTHRECEKKIGGLFEKGLSESCGIMLLGLDDFIRINDLNSHAFGDAVLRQFAQGVQQLLPPEACIYRFDGDEFAVVYPDTTPAKLESLYEEIYSYCNHPQRLDEVTYFCTVSAGAALLGKDSDNYPGIIRCASSALEASKKRGKNVLTFYSPELMQGKIRALEMTNQLQLSVMEGMKNFRLVYQPFVYSGSLKIAGAEALLRWSCEPFGEVSPVEFIPLLESSGLIVPVGKWVLDQAAMTCREWSGVQDDFVMNINVSYLQMLDEEFIPMVEQTLSKYKVDPKHIVLELTESYFVTNMGALRETFRRLRDCNIKIAMDDFGTGYSSLGMLAQSPADIVKIDRLFITDIAEMENAFNRNFIGSVIKLCHSVGIAVCVEGVERTEELDAVCDMEADCIQGFYISRPIPEELFRDKYLTGH</sequence>
<dbReference type="Pfam" id="PF00990">
    <property type="entry name" value="GGDEF"/>
    <property type="match status" value="1"/>
</dbReference>
<dbReference type="InterPro" id="IPR029787">
    <property type="entry name" value="Nucleotide_cyclase"/>
</dbReference>